<feature type="non-terminal residue" evidence="3">
    <location>
        <position position="1"/>
    </location>
</feature>
<dbReference type="InterPro" id="IPR036388">
    <property type="entry name" value="WH-like_DNA-bd_sf"/>
</dbReference>
<dbReference type="GO" id="GO:0006281">
    <property type="term" value="P:DNA repair"/>
    <property type="evidence" value="ECO:0007669"/>
    <property type="project" value="InterPro"/>
</dbReference>
<dbReference type="Gene3D" id="1.10.10.10">
    <property type="entry name" value="Winged helix-like DNA-binding domain superfamily/Winged helix DNA-binding domain"/>
    <property type="match status" value="1"/>
</dbReference>
<dbReference type="InterPro" id="IPR052520">
    <property type="entry name" value="ATL_DNA_repair"/>
</dbReference>
<dbReference type="EMBL" id="UINC01001249">
    <property type="protein sequence ID" value="SUZ75546.1"/>
    <property type="molecule type" value="Genomic_DNA"/>
</dbReference>
<organism evidence="3">
    <name type="scientific">marine metagenome</name>
    <dbReference type="NCBI Taxonomy" id="408172"/>
    <lineage>
        <taxon>unclassified sequences</taxon>
        <taxon>metagenomes</taxon>
        <taxon>ecological metagenomes</taxon>
    </lineage>
</organism>
<dbReference type="PANTHER" id="PTHR42942:SF1">
    <property type="entry name" value="ALKYLTRANSFERASE-LIKE PROTEIN 1"/>
    <property type="match status" value="1"/>
</dbReference>
<accession>A0A381Q8A1</accession>
<dbReference type="InterPro" id="IPR014048">
    <property type="entry name" value="MethylDNA_cys_MeTrfase_DNA-bd"/>
</dbReference>
<dbReference type="AlphaFoldDB" id="A0A381Q8A1"/>
<dbReference type="NCBIfam" id="TIGR00589">
    <property type="entry name" value="ogt"/>
    <property type="match status" value="1"/>
</dbReference>
<evidence type="ECO:0000259" key="2">
    <source>
        <dbReference type="Pfam" id="PF01035"/>
    </source>
</evidence>
<dbReference type="Pfam" id="PF01035">
    <property type="entry name" value="DNA_binding_1"/>
    <property type="match status" value="1"/>
</dbReference>
<evidence type="ECO:0000256" key="1">
    <source>
        <dbReference type="ARBA" id="ARBA00022763"/>
    </source>
</evidence>
<dbReference type="GO" id="GO:0003824">
    <property type="term" value="F:catalytic activity"/>
    <property type="evidence" value="ECO:0007669"/>
    <property type="project" value="InterPro"/>
</dbReference>
<keyword evidence="1" id="KW-0227">DNA damage</keyword>
<sequence length="109" mass="12475">VKSQFFQDVYEVVKLIPKGRVTSYGAIARYLGTTKSARVVGWAMNNSHTLNNVPAHRVVNRDGLLTGKNHFSHPNEMKNLLESEGIKVQKDKIINFNSYYWDPIKELEL</sequence>
<feature type="domain" description="Methylated-DNA-[protein]-cysteine S-methyltransferase DNA binding" evidence="2">
    <location>
        <begin position="4"/>
        <end position="86"/>
    </location>
</feature>
<evidence type="ECO:0000313" key="3">
    <source>
        <dbReference type="EMBL" id="SUZ75546.1"/>
    </source>
</evidence>
<dbReference type="InterPro" id="IPR036217">
    <property type="entry name" value="MethylDNA_cys_MeTrfase_DNAb"/>
</dbReference>
<gene>
    <name evidence="3" type="ORF">METZ01_LOCUS28400</name>
</gene>
<proteinExistence type="predicted"/>
<dbReference type="SUPFAM" id="SSF46767">
    <property type="entry name" value="Methylated DNA-protein cysteine methyltransferase, C-terminal domain"/>
    <property type="match status" value="1"/>
</dbReference>
<dbReference type="PANTHER" id="PTHR42942">
    <property type="entry name" value="6-O-METHYLGUANINE DNA METHYLTRANSFERASE"/>
    <property type="match status" value="1"/>
</dbReference>
<name>A0A381Q8A1_9ZZZZ</name>
<dbReference type="CDD" id="cd06445">
    <property type="entry name" value="ATase"/>
    <property type="match status" value="1"/>
</dbReference>
<protein>
    <recommendedName>
        <fullName evidence="2">Methylated-DNA-[protein]-cysteine S-methyltransferase DNA binding domain-containing protein</fullName>
    </recommendedName>
</protein>
<reference evidence="3" key="1">
    <citation type="submission" date="2018-05" db="EMBL/GenBank/DDBJ databases">
        <authorList>
            <person name="Lanie J.A."/>
            <person name="Ng W.-L."/>
            <person name="Kazmierczak K.M."/>
            <person name="Andrzejewski T.M."/>
            <person name="Davidsen T.M."/>
            <person name="Wayne K.J."/>
            <person name="Tettelin H."/>
            <person name="Glass J.I."/>
            <person name="Rusch D."/>
            <person name="Podicherti R."/>
            <person name="Tsui H.-C.T."/>
            <person name="Winkler M.E."/>
        </authorList>
    </citation>
    <scope>NUCLEOTIDE SEQUENCE</scope>
</reference>